<evidence type="ECO:0000313" key="3">
    <source>
        <dbReference type="Proteomes" id="UP000192578"/>
    </source>
</evidence>
<sequence>MVAVKLGVRGETFDSPGSRASSVLTEEEYQTPAKEPSKGQQLLQHTACDQHRQQPFGVLYQLPIPDTFSHLRGLPAERVEHEVWPTLPRPKGNLKDAWYLLIGEYQREQCYFEGGQPEERGTTTTMEDIFERCKAIFVNIAWLKVDAIVGYHGGQRTYLCGLQRHSAR</sequence>
<reference evidence="3" key="1">
    <citation type="submission" date="2017-01" db="EMBL/GenBank/DDBJ databases">
        <title>Comparative genomics of anhydrobiosis in the tardigrade Hypsibius dujardini.</title>
        <authorList>
            <person name="Yoshida Y."/>
            <person name="Koutsovoulos G."/>
            <person name="Laetsch D."/>
            <person name="Stevens L."/>
            <person name="Kumar S."/>
            <person name="Horikawa D."/>
            <person name="Ishino K."/>
            <person name="Komine S."/>
            <person name="Tomita M."/>
            <person name="Blaxter M."/>
            <person name="Arakawa K."/>
        </authorList>
    </citation>
    <scope>NUCLEOTIDE SEQUENCE [LARGE SCALE GENOMIC DNA]</scope>
    <source>
        <strain evidence="3">Z151</strain>
    </source>
</reference>
<name>A0A1W0WKW4_HYPEX</name>
<proteinExistence type="predicted"/>
<evidence type="ECO:0000256" key="1">
    <source>
        <dbReference type="SAM" id="MobiDB-lite"/>
    </source>
</evidence>
<organism evidence="2 3">
    <name type="scientific">Hypsibius exemplaris</name>
    <name type="common">Freshwater tardigrade</name>
    <dbReference type="NCBI Taxonomy" id="2072580"/>
    <lineage>
        <taxon>Eukaryota</taxon>
        <taxon>Metazoa</taxon>
        <taxon>Ecdysozoa</taxon>
        <taxon>Tardigrada</taxon>
        <taxon>Eutardigrada</taxon>
        <taxon>Parachela</taxon>
        <taxon>Hypsibioidea</taxon>
        <taxon>Hypsibiidae</taxon>
        <taxon>Hypsibius</taxon>
    </lineage>
</organism>
<accession>A0A1W0WKW4</accession>
<comment type="caution">
    <text evidence="2">The sequence shown here is derived from an EMBL/GenBank/DDBJ whole genome shotgun (WGS) entry which is preliminary data.</text>
</comment>
<evidence type="ECO:0000313" key="2">
    <source>
        <dbReference type="EMBL" id="OQV15763.1"/>
    </source>
</evidence>
<protein>
    <submittedName>
        <fullName evidence="2">Uncharacterized protein</fullName>
    </submittedName>
</protein>
<gene>
    <name evidence="2" type="ORF">BV898_10100</name>
</gene>
<dbReference type="Proteomes" id="UP000192578">
    <property type="component" value="Unassembled WGS sequence"/>
</dbReference>
<dbReference type="AlphaFoldDB" id="A0A1W0WKW4"/>
<dbReference type="EMBL" id="MTYJ01000083">
    <property type="protein sequence ID" value="OQV15763.1"/>
    <property type="molecule type" value="Genomic_DNA"/>
</dbReference>
<keyword evidence="3" id="KW-1185">Reference proteome</keyword>
<feature type="region of interest" description="Disordered" evidence="1">
    <location>
        <begin position="13"/>
        <end position="46"/>
    </location>
</feature>